<keyword evidence="4" id="KW-0949">S-adenosyl-L-methionine</keyword>
<evidence type="ECO:0000256" key="1">
    <source>
        <dbReference type="ARBA" id="ARBA00010396"/>
    </source>
</evidence>
<evidence type="ECO:0000313" key="5">
    <source>
        <dbReference type="EMBL" id="MPN52303.1"/>
    </source>
</evidence>
<dbReference type="SUPFAM" id="SSF81799">
    <property type="entry name" value="Putative methyltransferase TM0872, insert domain"/>
    <property type="match status" value="1"/>
</dbReference>
<dbReference type="PANTHER" id="PTHR11265">
    <property type="entry name" value="S-ADENOSYL-METHYLTRANSFERASE MRAW"/>
    <property type="match status" value="1"/>
</dbReference>
<keyword evidence="2 5" id="KW-0489">Methyltransferase</keyword>
<evidence type="ECO:0000256" key="4">
    <source>
        <dbReference type="ARBA" id="ARBA00022691"/>
    </source>
</evidence>
<dbReference type="AlphaFoldDB" id="A0A645IYK7"/>
<protein>
    <submittedName>
        <fullName evidence="5">Ribosomal RNA small subunit methyltransferase H</fullName>
        <ecNumber evidence="5">2.1.1.199</ecNumber>
    </submittedName>
</protein>
<dbReference type="GO" id="GO:0071424">
    <property type="term" value="F:rRNA (cytosine-N4-)-methyltransferase activity"/>
    <property type="evidence" value="ECO:0007669"/>
    <property type="project" value="TreeGrafter"/>
</dbReference>
<dbReference type="InterPro" id="IPR002903">
    <property type="entry name" value="RsmH"/>
</dbReference>
<gene>
    <name evidence="5" type="primary">rsmH_48</name>
    <name evidence="5" type="ORF">SDC9_199959</name>
</gene>
<comment type="similarity">
    <text evidence="1">Belongs to the methyltransferase superfamily. RsmH family.</text>
</comment>
<dbReference type="PANTHER" id="PTHR11265:SF0">
    <property type="entry name" value="12S RRNA N4-METHYLCYTIDINE METHYLTRANSFERASE"/>
    <property type="match status" value="1"/>
</dbReference>
<dbReference type="EC" id="2.1.1.199" evidence="5"/>
<dbReference type="InterPro" id="IPR029063">
    <property type="entry name" value="SAM-dependent_MTases_sf"/>
</dbReference>
<evidence type="ECO:0000256" key="2">
    <source>
        <dbReference type="ARBA" id="ARBA00022603"/>
    </source>
</evidence>
<comment type="caution">
    <text evidence="5">The sequence shown here is derived from an EMBL/GenBank/DDBJ whole genome shotgun (WGS) entry which is preliminary data.</text>
</comment>
<dbReference type="Pfam" id="PF01795">
    <property type="entry name" value="Methyltransf_5"/>
    <property type="match status" value="1"/>
</dbReference>
<name>A0A645IYK7_9ZZZZ</name>
<keyword evidence="3 5" id="KW-0808">Transferase</keyword>
<dbReference type="Gene3D" id="3.40.50.150">
    <property type="entry name" value="Vaccinia Virus protein VP39"/>
    <property type="match status" value="1"/>
</dbReference>
<dbReference type="EMBL" id="VSSQ01118279">
    <property type="protein sequence ID" value="MPN52303.1"/>
    <property type="molecule type" value="Genomic_DNA"/>
</dbReference>
<accession>A0A645IYK7</accession>
<sequence>MKPLETTFDLRTIIEDCTPKIHHFKTLSRIFQALRIEVNKELDELSKTLNDIINILKPGGRIVVIAYHSLEDRIVKQILKENSYTTKTNKYATIENHTDKELDNSIAKTMPKLKLIVEKPIIPTEQEIIRNPRARSAKMRVAEKL</sequence>
<reference evidence="5" key="1">
    <citation type="submission" date="2019-08" db="EMBL/GenBank/DDBJ databases">
        <authorList>
            <person name="Kucharzyk K."/>
            <person name="Murdoch R.W."/>
            <person name="Higgins S."/>
            <person name="Loffler F."/>
        </authorList>
    </citation>
    <scope>NUCLEOTIDE SEQUENCE</scope>
</reference>
<organism evidence="5">
    <name type="scientific">bioreactor metagenome</name>
    <dbReference type="NCBI Taxonomy" id="1076179"/>
    <lineage>
        <taxon>unclassified sequences</taxon>
        <taxon>metagenomes</taxon>
        <taxon>ecological metagenomes</taxon>
    </lineage>
</organism>
<dbReference type="SUPFAM" id="SSF53335">
    <property type="entry name" value="S-adenosyl-L-methionine-dependent methyltransferases"/>
    <property type="match status" value="1"/>
</dbReference>
<dbReference type="GO" id="GO:0070475">
    <property type="term" value="P:rRNA base methylation"/>
    <property type="evidence" value="ECO:0007669"/>
    <property type="project" value="TreeGrafter"/>
</dbReference>
<dbReference type="InterPro" id="IPR023397">
    <property type="entry name" value="SAM-dep_MeTrfase_MraW_recog"/>
</dbReference>
<dbReference type="GO" id="GO:0005737">
    <property type="term" value="C:cytoplasm"/>
    <property type="evidence" value="ECO:0007669"/>
    <property type="project" value="TreeGrafter"/>
</dbReference>
<proteinExistence type="inferred from homology"/>
<evidence type="ECO:0000256" key="3">
    <source>
        <dbReference type="ARBA" id="ARBA00022679"/>
    </source>
</evidence>